<evidence type="ECO:0000256" key="4">
    <source>
        <dbReference type="ARBA" id="ARBA00022729"/>
    </source>
</evidence>
<evidence type="ECO:0000313" key="7">
    <source>
        <dbReference type="RefSeq" id="XP_046588964.1"/>
    </source>
</evidence>
<gene>
    <name evidence="7" type="primary">LOC107223421</name>
</gene>
<comment type="similarity">
    <text evidence="2">Belongs to the major royal jelly protein family.</text>
</comment>
<dbReference type="InterPro" id="IPR011042">
    <property type="entry name" value="6-blade_b-propeller_TolB-like"/>
</dbReference>
<dbReference type="GeneID" id="107223421"/>
<evidence type="ECO:0000313" key="6">
    <source>
        <dbReference type="Proteomes" id="UP000829291"/>
    </source>
</evidence>
<dbReference type="PRINTS" id="PR01366">
    <property type="entry name" value="ROYALJELLY"/>
</dbReference>
<dbReference type="Pfam" id="PF03022">
    <property type="entry name" value="MRJP"/>
    <property type="match status" value="1"/>
</dbReference>
<evidence type="ECO:0000256" key="5">
    <source>
        <dbReference type="ARBA" id="ARBA00023180"/>
    </source>
</evidence>
<dbReference type="InterPro" id="IPR017996">
    <property type="entry name" value="MRJP/yellow-related"/>
</dbReference>
<keyword evidence="5" id="KW-0325">Glycoprotein</keyword>
<protein>
    <submittedName>
        <fullName evidence="7">Protein yellow isoform X1</fullName>
    </submittedName>
</protein>
<dbReference type="Proteomes" id="UP000829291">
    <property type="component" value="Chromosome 2"/>
</dbReference>
<keyword evidence="6" id="KW-1185">Reference proteome</keyword>
<comment type="subcellular location">
    <subcellularLocation>
        <location evidence="1">Secreted</location>
    </subcellularLocation>
</comment>
<dbReference type="Gene3D" id="2.120.10.30">
    <property type="entry name" value="TolB, C-terminal domain"/>
    <property type="match status" value="1"/>
</dbReference>
<keyword evidence="4" id="KW-0732">Signal</keyword>
<name>A0ABM3FLU1_NEOLC</name>
<evidence type="ECO:0000256" key="3">
    <source>
        <dbReference type="ARBA" id="ARBA00022525"/>
    </source>
</evidence>
<evidence type="ECO:0000256" key="1">
    <source>
        <dbReference type="ARBA" id="ARBA00004613"/>
    </source>
</evidence>
<proteinExistence type="inferred from homology"/>
<sequence length="447" mass="50269">MKSEAMMDLRRVASHAVFVILIISGVRAHSSNNEFRSIYSWKALEFAFTTPQARETAIELGEFIPGKPLPIDVDTYRGSRTGSRIFVSIPRFQQGVPVTLGYVTNVVSSHDNPVIAPYPSWDWHRSGDCDGLTSVWRMQIDRCGRLWVMDTGKIVENQICSPQLLVFSLETNQLLSRYRFPKDHVKESSLFVSPVVDVRGQFCQNTFVYVADVTGFGLIVYDHQKTRSWRINNNLFYPYPNYGTFSIKGEVFDLMDGVLGMALSPLKPNEDRTLYFHSLASRVESYVATSVIRNYSLFHENPDGAARSFVSFKNERSTQSAAEAMDKNGVMYFGLLSELAIGCWNSRNYEYGDEFIERIAVNADTLQFPSGVKVITESDGHQQLWVITVSFQRVMVGTLTPNETNFRIQAADINELVRGTKCDVASLNINAIRESATSGGGTLTFPQ</sequence>
<accession>A0ABM3FLU1</accession>
<organism evidence="6 7">
    <name type="scientific">Neodiprion lecontei</name>
    <name type="common">Redheaded pine sawfly</name>
    <dbReference type="NCBI Taxonomy" id="441921"/>
    <lineage>
        <taxon>Eukaryota</taxon>
        <taxon>Metazoa</taxon>
        <taxon>Ecdysozoa</taxon>
        <taxon>Arthropoda</taxon>
        <taxon>Hexapoda</taxon>
        <taxon>Insecta</taxon>
        <taxon>Pterygota</taxon>
        <taxon>Neoptera</taxon>
        <taxon>Endopterygota</taxon>
        <taxon>Hymenoptera</taxon>
        <taxon>Tenthredinoidea</taxon>
        <taxon>Diprionidae</taxon>
        <taxon>Diprioninae</taxon>
        <taxon>Neodiprion</taxon>
    </lineage>
</organism>
<dbReference type="SUPFAM" id="SSF101898">
    <property type="entry name" value="NHL repeat"/>
    <property type="match status" value="1"/>
</dbReference>
<dbReference type="PANTHER" id="PTHR10009">
    <property type="entry name" value="PROTEIN YELLOW-RELATED"/>
    <property type="match status" value="1"/>
</dbReference>
<dbReference type="PANTHER" id="PTHR10009:SF7">
    <property type="entry name" value="GH10609P-RELATED"/>
    <property type="match status" value="1"/>
</dbReference>
<evidence type="ECO:0000256" key="2">
    <source>
        <dbReference type="ARBA" id="ARBA00009127"/>
    </source>
</evidence>
<reference evidence="7" key="1">
    <citation type="submission" date="2025-08" db="UniProtKB">
        <authorList>
            <consortium name="RefSeq"/>
        </authorList>
    </citation>
    <scope>IDENTIFICATION</scope>
    <source>
        <tissue evidence="7">Thorax and Abdomen</tissue>
    </source>
</reference>
<keyword evidence="3" id="KW-0964">Secreted</keyword>
<dbReference type="RefSeq" id="XP_046588964.1">
    <property type="nucleotide sequence ID" value="XM_046733008.1"/>
</dbReference>